<dbReference type="GO" id="GO:0006032">
    <property type="term" value="P:chitin catabolic process"/>
    <property type="evidence" value="ECO:0007669"/>
    <property type="project" value="UniProtKB-KW"/>
</dbReference>
<evidence type="ECO:0000259" key="15">
    <source>
        <dbReference type="PROSITE" id="PS50941"/>
    </source>
</evidence>
<sequence>MATDQPELRTRGRSFWGQATLLGSLLSVLCVLSWPLITKELSFSLHDKTSTVISPGVTTPLLRRDEYACNANKPCKNGACCGTGGYCGFGPTYCGAGCLSNCNATAECGEFAKKCQSNCVLNPMPPVGTASTSILQRKVIGYYEAWMARKSCHKMTPTDLPLDALTHVNFAFASIDPSTYQVVTMDSETPASLFKETTNIKSIKQDLSVYVSIGGWTFSDNNTATQPLFGEIAASESKRRTFAQNTVHFMQQYGFDGVDIDWEYPGAGDRGGKPEDTENYVLLLKTMREVFDKSGGDYGLTFTAPSSYWYLRWFDLEKMVKYVNWINVMTYDLHGVWDAENPIGSIVQGHTNLTEIKTALELFWRVDINPSKLVLGFGFYGRSFTLSDPECSKPGCPFKGASDPGPCSNTGGMLGYYEIMSILDGASGKKRAKITPTHDKDAAVNYFIFDDDQWVSYDDKTTFKQKVDWADTIGMGGAMIWASDLDDDKYSAHAGLTGKKIISTADLQTINKAISNPESVIDDLSAFDGQKCFKYDGKCVNLNDNEAMSRACGAGNTVVGWDDAGCGTSKCHCGKPICCPTKKAPKNCMWRGDNTGTPGVSSDCSGQCQAGEININGIRSSWGGGPQNDGDTDKCGRGYKIFCCPDPDYNTAKSQCSYADCGQDCPAGKISVLTKYDNCWRQGQKYCCPIDTELKSCHWRGGGGGSDCANAKCNATEVQIDLATYGDKSKACDWGRSKAACCTITKAPVRKATCSTNLCSLMDEFCLDDGGERHFDKRQGLSSAQSHRSSHSHGHSHSHLHHRGAAASQDLIVVEPEETDLTKRGASSIKEITMEGYRITVRFAGWPPISELFKTKKGKALSRTAYSIASGPCSGRSCRVYDLSANPTPKELKGLETEHPWDVSQNPFNLTVRAKLARRPAVGVGGGAAPATLGLRLAEAFGSTRNRYPFLPTWKQLNLAKGRALRLESPVSIESIRTSVRRALQSDTNEDVDALFSKIQMGLAAFQYMQEPGYHARFSNVHQEMYRQLYYGEQAWGQDGLQDWWEAWSADHLEQVARMAQDWASDALGEVWSGYVQARIAGRHLQTYDSVTQQLLEWEDEIAKLYVPKPASVRFRNPDNGEGPSNS</sequence>
<keyword evidence="9 12" id="KW-0326">Glycosidase</keyword>
<feature type="disulfide bond" evidence="11">
    <location>
        <begin position="80"/>
        <end position="94"/>
    </location>
</feature>
<dbReference type="GO" id="GO:0008061">
    <property type="term" value="F:chitin binding"/>
    <property type="evidence" value="ECO:0007669"/>
    <property type="project" value="UniProtKB-UniRule"/>
</dbReference>
<keyword evidence="10" id="KW-0624">Polysaccharide degradation</keyword>
<dbReference type="GeneID" id="4318832"/>
<dbReference type="Pfam" id="PF00704">
    <property type="entry name" value="Glyco_hydro_18"/>
    <property type="match status" value="1"/>
</dbReference>
<feature type="disulfide bond" evidence="11">
    <location>
        <begin position="98"/>
        <end position="102"/>
    </location>
</feature>
<dbReference type="InterPro" id="IPR001579">
    <property type="entry name" value="Glyco_hydro_18_chit_AS"/>
</dbReference>
<dbReference type="GO" id="GO:0000272">
    <property type="term" value="P:polysaccharide catabolic process"/>
    <property type="evidence" value="ECO:0007669"/>
    <property type="project" value="UniProtKB-KW"/>
</dbReference>
<organism evidence="17 18">
    <name type="scientific">Aspergillus terreus (strain NIH 2624 / FGSC A1156)</name>
    <dbReference type="NCBI Taxonomy" id="341663"/>
    <lineage>
        <taxon>Eukaryota</taxon>
        <taxon>Fungi</taxon>
        <taxon>Dikarya</taxon>
        <taxon>Ascomycota</taxon>
        <taxon>Pezizomycotina</taxon>
        <taxon>Eurotiomycetes</taxon>
        <taxon>Eurotiomycetidae</taxon>
        <taxon>Eurotiales</taxon>
        <taxon>Aspergillaceae</taxon>
        <taxon>Aspergillus</taxon>
        <taxon>Aspergillus subgen. Circumdati</taxon>
    </lineage>
</organism>
<feature type="domain" description="GH18" evidence="16">
    <location>
        <begin position="137"/>
        <end position="499"/>
    </location>
</feature>
<name>Q0CGX0_ASPTN</name>
<dbReference type="STRING" id="341663.Q0CGX0"/>
<feature type="disulfide bond" evidence="11">
    <location>
        <begin position="75"/>
        <end position="87"/>
    </location>
</feature>
<dbReference type="GO" id="GO:0008843">
    <property type="term" value="F:endochitinase activity"/>
    <property type="evidence" value="ECO:0007669"/>
    <property type="project" value="UniProtKB-EC"/>
</dbReference>
<feature type="compositionally biased region" description="Basic residues" evidence="13">
    <location>
        <begin position="788"/>
        <end position="802"/>
    </location>
</feature>
<feature type="region of interest" description="Disordered" evidence="13">
    <location>
        <begin position="777"/>
        <end position="802"/>
    </location>
</feature>
<evidence type="ECO:0000256" key="5">
    <source>
        <dbReference type="ARBA" id="ARBA00022801"/>
    </source>
</evidence>
<dbReference type="EMBL" id="CH476603">
    <property type="protein sequence ID" value="EAU32456.1"/>
    <property type="molecule type" value="Genomic_DNA"/>
</dbReference>
<evidence type="ECO:0000313" key="17">
    <source>
        <dbReference type="EMBL" id="EAU32456.1"/>
    </source>
</evidence>
<dbReference type="InterPro" id="IPR001002">
    <property type="entry name" value="Chitin-bd_1"/>
</dbReference>
<keyword evidence="11" id="KW-1015">Disulfide bond</keyword>
<comment type="catalytic activity">
    <reaction evidence="1">
        <text>Random endo-hydrolysis of N-acetyl-beta-D-glucosaminide (1-&gt;4)-beta-linkages in chitin and chitodextrins.</text>
        <dbReference type="EC" id="3.2.1.14"/>
    </reaction>
</comment>
<keyword evidence="7" id="KW-0843">Virulence</keyword>
<dbReference type="InterPro" id="IPR029070">
    <property type="entry name" value="Chitinase_insertion_sf"/>
</dbReference>
<accession>Q0CGX0</accession>
<dbReference type="Proteomes" id="UP000007963">
    <property type="component" value="Unassembled WGS sequence"/>
</dbReference>
<keyword evidence="14" id="KW-0812">Transmembrane</keyword>
<protein>
    <recommendedName>
        <fullName evidence="3">chitinase</fullName>
        <ecNumber evidence="3">3.2.1.14</ecNumber>
    </recommendedName>
</protein>
<gene>
    <name evidence="17" type="ORF">ATEG_07072</name>
</gene>
<dbReference type="PANTHER" id="PTHR11177:SF397">
    <property type="entry name" value="CHITINASE"/>
    <property type="match status" value="1"/>
</dbReference>
<keyword evidence="4 11" id="KW-0147">Chitin-binding</keyword>
<evidence type="ECO:0000259" key="16">
    <source>
        <dbReference type="PROSITE" id="PS51910"/>
    </source>
</evidence>
<proteinExistence type="inferred from homology"/>
<evidence type="ECO:0000256" key="13">
    <source>
        <dbReference type="SAM" id="MobiDB-lite"/>
    </source>
</evidence>
<evidence type="ECO:0000256" key="9">
    <source>
        <dbReference type="ARBA" id="ARBA00023295"/>
    </source>
</evidence>
<dbReference type="AlphaFoldDB" id="Q0CGX0"/>
<keyword evidence="14" id="KW-1133">Transmembrane helix</keyword>
<evidence type="ECO:0000313" key="18">
    <source>
        <dbReference type="Proteomes" id="UP000007963"/>
    </source>
</evidence>
<comment type="similarity">
    <text evidence="2">Belongs to the glycosyl hydrolase 18 family. Chitinase class V subfamily.</text>
</comment>
<dbReference type="SUPFAM" id="SSF51445">
    <property type="entry name" value="(Trans)glycosidases"/>
    <property type="match status" value="1"/>
</dbReference>
<dbReference type="SMART" id="SM00636">
    <property type="entry name" value="Glyco_18"/>
    <property type="match status" value="1"/>
</dbReference>
<dbReference type="InterPro" id="IPR011583">
    <property type="entry name" value="Chitinase_II/V-like_cat"/>
</dbReference>
<feature type="transmembrane region" description="Helical" evidence="14">
    <location>
        <begin position="15"/>
        <end position="37"/>
    </location>
</feature>
<evidence type="ECO:0000256" key="2">
    <source>
        <dbReference type="ARBA" id="ARBA00008682"/>
    </source>
</evidence>
<evidence type="ECO:0000256" key="7">
    <source>
        <dbReference type="ARBA" id="ARBA00023026"/>
    </source>
</evidence>
<dbReference type="EC" id="3.2.1.14" evidence="3"/>
<dbReference type="eggNOG" id="KOG2806">
    <property type="taxonomic scope" value="Eukaryota"/>
</dbReference>
<dbReference type="PROSITE" id="PS01095">
    <property type="entry name" value="GH18_1"/>
    <property type="match status" value="1"/>
</dbReference>
<dbReference type="InterPro" id="IPR036861">
    <property type="entry name" value="Endochitinase-like_sf"/>
</dbReference>
<evidence type="ECO:0000256" key="8">
    <source>
        <dbReference type="ARBA" id="ARBA00023277"/>
    </source>
</evidence>
<dbReference type="InterPro" id="IPR050314">
    <property type="entry name" value="Glycosyl_Hydrlase_18"/>
</dbReference>
<evidence type="ECO:0000256" key="6">
    <source>
        <dbReference type="ARBA" id="ARBA00023024"/>
    </source>
</evidence>
<dbReference type="InterPro" id="IPR017853">
    <property type="entry name" value="GH"/>
</dbReference>
<evidence type="ECO:0000256" key="11">
    <source>
        <dbReference type="PROSITE-ProRule" id="PRU00261"/>
    </source>
</evidence>
<dbReference type="Gene3D" id="3.20.20.80">
    <property type="entry name" value="Glycosidases"/>
    <property type="match status" value="1"/>
</dbReference>
<dbReference type="HOGENOM" id="CLU_001837_3_0_1"/>
<dbReference type="SMART" id="SM00270">
    <property type="entry name" value="ChtBD1"/>
    <property type="match status" value="1"/>
</dbReference>
<dbReference type="Gene3D" id="3.10.50.10">
    <property type="match status" value="1"/>
</dbReference>
<dbReference type="InterPro" id="IPR001223">
    <property type="entry name" value="Glyco_hydro18_cat"/>
</dbReference>
<dbReference type="VEuPathDB" id="FungiDB:ATEG_07072"/>
<evidence type="ECO:0000256" key="4">
    <source>
        <dbReference type="ARBA" id="ARBA00022669"/>
    </source>
</evidence>
<reference evidence="18" key="1">
    <citation type="submission" date="2005-09" db="EMBL/GenBank/DDBJ databases">
        <title>Annotation of the Aspergillus terreus NIH2624 genome.</title>
        <authorList>
            <person name="Birren B.W."/>
            <person name="Lander E.S."/>
            <person name="Galagan J.E."/>
            <person name="Nusbaum C."/>
            <person name="Devon K."/>
            <person name="Henn M."/>
            <person name="Ma L.-J."/>
            <person name="Jaffe D.B."/>
            <person name="Butler J."/>
            <person name="Alvarez P."/>
            <person name="Gnerre S."/>
            <person name="Grabherr M."/>
            <person name="Kleber M."/>
            <person name="Mauceli E.W."/>
            <person name="Brockman W."/>
            <person name="Rounsley S."/>
            <person name="Young S.K."/>
            <person name="LaButti K."/>
            <person name="Pushparaj V."/>
            <person name="DeCaprio D."/>
            <person name="Crawford M."/>
            <person name="Koehrsen M."/>
            <person name="Engels R."/>
            <person name="Montgomery P."/>
            <person name="Pearson M."/>
            <person name="Howarth C."/>
            <person name="Larson L."/>
            <person name="Luoma S."/>
            <person name="White J."/>
            <person name="Alvarado L."/>
            <person name="Kodira C.D."/>
            <person name="Zeng Q."/>
            <person name="Oleary S."/>
            <person name="Yandava C."/>
            <person name="Denning D.W."/>
            <person name="Nierman W.C."/>
            <person name="Milne T."/>
            <person name="Madden K."/>
        </authorList>
    </citation>
    <scope>NUCLEOTIDE SEQUENCE [LARGE SCALE GENOMIC DNA]</scope>
    <source>
        <strain evidence="18">NIH 2624 / FGSC A1156</strain>
    </source>
</reference>
<keyword evidence="5 12" id="KW-0378">Hydrolase</keyword>
<dbReference type="PROSITE" id="PS51910">
    <property type="entry name" value="GH18_2"/>
    <property type="match status" value="1"/>
</dbReference>
<evidence type="ECO:0000256" key="1">
    <source>
        <dbReference type="ARBA" id="ARBA00000822"/>
    </source>
</evidence>
<dbReference type="SUPFAM" id="SSF54556">
    <property type="entry name" value="Chitinase insertion domain"/>
    <property type="match status" value="1"/>
</dbReference>
<evidence type="ECO:0000256" key="10">
    <source>
        <dbReference type="ARBA" id="ARBA00023326"/>
    </source>
</evidence>
<keyword evidence="14" id="KW-0472">Membrane</keyword>
<dbReference type="RefSeq" id="XP_001209758.1">
    <property type="nucleotide sequence ID" value="XM_001209758.1"/>
</dbReference>
<evidence type="ECO:0000256" key="3">
    <source>
        <dbReference type="ARBA" id="ARBA00012729"/>
    </source>
</evidence>
<dbReference type="PANTHER" id="PTHR11177">
    <property type="entry name" value="CHITINASE"/>
    <property type="match status" value="1"/>
</dbReference>
<feature type="domain" description="Chitin-binding type-1" evidence="15">
    <location>
        <begin position="66"/>
        <end position="104"/>
    </location>
</feature>
<dbReference type="SUPFAM" id="SSF57016">
    <property type="entry name" value="Plant lectins/antimicrobial peptides"/>
    <property type="match status" value="1"/>
</dbReference>
<evidence type="ECO:0000256" key="14">
    <source>
        <dbReference type="SAM" id="Phobius"/>
    </source>
</evidence>
<keyword evidence="6" id="KW-0146">Chitin degradation</keyword>
<dbReference type="PROSITE" id="PS50941">
    <property type="entry name" value="CHIT_BIND_I_2"/>
    <property type="match status" value="1"/>
</dbReference>
<dbReference type="OrthoDB" id="73875at2759"/>
<comment type="caution">
    <text evidence="11">Lacks conserved residue(s) required for the propagation of feature annotation.</text>
</comment>
<evidence type="ECO:0000256" key="12">
    <source>
        <dbReference type="RuleBase" id="RU000489"/>
    </source>
</evidence>
<keyword evidence="8" id="KW-0119">Carbohydrate metabolism</keyword>